<dbReference type="AlphaFoldDB" id="A0A370QNL0"/>
<dbReference type="PROSITE" id="PS51257">
    <property type="entry name" value="PROKAR_LIPOPROTEIN"/>
    <property type="match status" value="1"/>
</dbReference>
<comment type="caution">
    <text evidence="11">The sequence shown here is derived from an EMBL/GenBank/DDBJ whole genome shotgun (WGS) entry which is preliminary data.</text>
</comment>
<dbReference type="NCBIfam" id="TIGR01845">
    <property type="entry name" value="outer_NodT"/>
    <property type="match status" value="1"/>
</dbReference>
<feature type="signal peptide" evidence="10">
    <location>
        <begin position="1"/>
        <end position="24"/>
    </location>
</feature>
<evidence type="ECO:0000256" key="6">
    <source>
        <dbReference type="ARBA" id="ARBA00023136"/>
    </source>
</evidence>
<evidence type="ECO:0000256" key="1">
    <source>
        <dbReference type="ARBA" id="ARBA00004459"/>
    </source>
</evidence>
<dbReference type="SUPFAM" id="SSF56954">
    <property type="entry name" value="Outer membrane efflux proteins (OEP)"/>
    <property type="match status" value="1"/>
</dbReference>
<keyword evidence="5 10" id="KW-0732">Signal</keyword>
<sequence length="484" mass="52940">MRLSYRWQFSCLTAVLILAGCASTNDIGPQSTIITSQQLQLSPRSATASPVSLTWWTAFNDPQLNALMDGALRDSPTLKQASARIREAQSAVGMANSLNGPNLDLNGSIRRDRFSQNTIQPLAPGAPSQPLYETTNQLGLNFSYEFDWWGKFHNQVNAAKAQVSSLQAERQQSVLTLTSALAAAYYQLQNDFELQKLLQQQTAASQTTADIQQRQYQAGVVGVEVWQQAAAQVELNRQQLTQIAAHIETLQHQIAALSGKGIGAATAVRPVTLPASDRLTPPSTLTTDLLSQRPDITAQRALIESYEQSVQAARKDFYPSLSITAFAGLTTANFHGDNPTFFEEASRAWNFAPAISLPIFHAGALRSKLGQESALYDQSVELYNQTVLNAVQDAADAITQQQNAERQYQQSQLASQAIARAYRVAQEQYRSGLTGRLPMLNSQTQLLQQQQAEMNARNVLLQSKIDLIRSLGGGYHASAAQSKA</sequence>
<evidence type="ECO:0000313" key="12">
    <source>
        <dbReference type="Proteomes" id="UP000254848"/>
    </source>
</evidence>
<dbReference type="PANTHER" id="PTHR30203">
    <property type="entry name" value="OUTER MEMBRANE CATION EFFLUX PROTEIN"/>
    <property type="match status" value="1"/>
</dbReference>
<dbReference type="OrthoDB" id="9770517at2"/>
<keyword evidence="7 10" id="KW-0564">Palmitate</keyword>
<dbReference type="Gene3D" id="1.20.1600.10">
    <property type="entry name" value="Outer membrane efflux proteins (OEP)"/>
    <property type="match status" value="1"/>
</dbReference>
<evidence type="ECO:0000313" key="11">
    <source>
        <dbReference type="EMBL" id="RDK89965.1"/>
    </source>
</evidence>
<evidence type="ECO:0000256" key="2">
    <source>
        <dbReference type="ARBA" id="ARBA00007613"/>
    </source>
</evidence>
<evidence type="ECO:0000256" key="10">
    <source>
        <dbReference type="RuleBase" id="RU362097"/>
    </source>
</evidence>
<dbReference type="GO" id="GO:0015562">
    <property type="term" value="F:efflux transmembrane transporter activity"/>
    <property type="evidence" value="ECO:0007669"/>
    <property type="project" value="InterPro"/>
</dbReference>
<gene>
    <name evidence="11" type="ORF">C8D90_106171</name>
</gene>
<name>A0A370QNL0_9GAMM</name>
<dbReference type="EMBL" id="QRAP01000006">
    <property type="protein sequence ID" value="RDK89965.1"/>
    <property type="molecule type" value="Genomic_DNA"/>
</dbReference>
<reference evidence="11 12" key="1">
    <citation type="submission" date="2018-07" db="EMBL/GenBank/DDBJ databases">
        <title>Genomic Encyclopedia of Type Strains, Phase IV (KMG-IV): sequencing the most valuable type-strain genomes for metagenomic binning, comparative biology and taxonomic classification.</title>
        <authorList>
            <person name="Goeker M."/>
        </authorList>
    </citation>
    <scope>NUCLEOTIDE SEQUENCE [LARGE SCALE GENOMIC DNA]</scope>
    <source>
        <strain evidence="11 12">DSM 103736</strain>
    </source>
</reference>
<keyword evidence="4 10" id="KW-0812">Transmembrane</keyword>
<evidence type="ECO:0000256" key="5">
    <source>
        <dbReference type="ARBA" id="ARBA00022729"/>
    </source>
</evidence>
<organism evidence="11 12">
    <name type="scientific">Enterobacillus tribolii</name>
    <dbReference type="NCBI Taxonomy" id="1487935"/>
    <lineage>
        <taxon>Bacteria</taxon>
        <taxon>Pseudomonadati</taxon>
        <taxon>Pseudomonadota</taxon>
        <taxon>Gammaproteobacteria</taxon>
        <taxon>Enterobacterales</taxon>
        <taxon>Hafniaceae</taxon>
        <taxon>Enterobacillus</taxon>
    </lineage>
</organism>
<comment type="function">
    <text evidence="9">Could be involved in resistance to puromycin, acriflavine and tetraphenylarsonium chloride.</text>
</comment>
<evidence type="ECO:0000256" key="8">
    <source>
        <dbReference type="ARBA" id="ARBA00023288"/>
    </source>
</evidence>
<dbReference type="InterPro" id="IPR003423">
    <property type="entry name" value="OMP_efflux"/>
</dbReference>
<proteinExistence type="inferred from homology"/>
<feature type="chain" id="PRO_5016486795" evidence="10">
    <location>
        <begin position="25"/>
        <end position="484"/>
    </location>
</feature>
<dbReference type="GO" id="GO:0009279">
    <property type="term" value="C:cell outer membrane"/>
    <property type="evidence" value="ECO:0007669"/>
    <property type="project" value="UniProtKB-SubCell"/>
</dbReference>
<dbReference type="RefSeq" id="WP_115459076.1">
    <property type="nucleotide sequence ID" value="NZ_QRAP01000006.1"/>
</dbReference>
<dbReference type="PANTHER" id="PTHR30203:SF20">
    <property type="entry name" value="MULTIDRUG RESISTANCE OUTER MEMBRANE PROTEIN MDTP-RELATED"/>
    <property type="match status" value="1"/>
</dbReference>
<comment type="similarity">
    <text evidence="2 10">Belongs to the outer membrane factor (OMF) (TC 1.B.17) family.</text>
</comment>
<keyword evidence="6 10" id="KW-0472">Membrane</keyword>
<evidence type="ECO:0000256" key="9">
    <source>
        <dbReference type="ARBA" id="ARBA00037313"/>
    </source>
</evidence>
<evidence type="ECO:0000256" key="7">
    <source>
        <dbReference type="ARBA" id="ARBA00023139"/>
    </source>
</evidence>
<dbReference type="InterPro" id="IPR010131">
    <property type="entry name" value="MdtP/NodT-like"/>
</dbReference>
<accession>A0A370QNL0</accession>
<comment type="subcellular location">
    <subcellularLocation>
        <location evidence="1 10">Cell outer membrane</location>
        <topology evidence="1 10">Lipid-anchor</topology>
    </subcellularLocation>
</comment>
<protein>
    <submittedName>
        <fullName evidence="11">NodT family efflux transporter outer membrane factor (OMF) lipoprotein</fullName>
    </submittedName>
</protein>
<keyword evidence="3 10" id="KW-1134">Transmembrane beta strand</keyword>
<keyword evidence="8 10" id="KW-0449">Lipoprotein</keyword>
<dbReference type="Gene3D" id="2.20.200.10">
    <property type="entry name" value="Outer membrane efflux proteins (OEP)"/>
    <property type="match status" value="1"/>
</dbReference>
<evidence type="ECO:0000256" key="4">
    <source>
        <dbReference type="ARBA" id="ARBA00022692"/>
    </source>
</evidence>
<dbReference type="Pfam" id="PF02321">
    <property type="entry name" value="OEP"/>
    <property type="match status" value="2"/>
</dbReference>
<evidence type="ECO:0000256" key="3">
    <source>
        <dbReference type="ARBA" id="ARBA00022452"/>
    </source>
</evidence>
<keyword evidence="12" id="KW-1185">Reference proteome</keyword>
<dbReference type="Proteomes" id="UP000254848">
    <property type="component" value="Unassembled WGS sequence"/>
</dbReference>